<dbReference type="GO" id="GO:0008270">
    <property type="term" value="F:zinc ion binding"/>
    <property type="evidence" value="ECO:0007669"/>
    <property type="project" value="UniProtKB-KW"/>
</dbReference>
<sequence length="162" mass="18102">PCPSQEFQSLLAKILLDDEARSTKFLDSLMNQLNWSLSEFVGITQEIQSLTSKTEPLILEQRQIKICAACFEISVCLLRVLEMVATVAPQVFTDWSRPSAELFLKRLMQILSQIMARVTMKDGAFENTVAFRIQGLDTVTLYPILSVTVGIMAQLIVRCGGS</sequence>
<protein>
    <recommendedName>
        <fullName evidence="4">E3 ubiquitin-protein ligase RNF123/RKP TPR repeat domain-containing protein</fullName>
    </recommendedName>
</protein>
<dbReference type="OrthoDB" id="258495at2759"/>
<evidence type="ECO:0000256" key="1">
    <source>
        <dbReference type="ARBA" id="ARBA00022723"/>
    </source>
</evidence>
<organism evidence="5 6">
    <name type="scientific">Candidula unifasciata</name>
    <dbReference type="NCBI Taxonomy" id="100452"/>
    <lineage>
        <taxon>Eukaryota</taxon>
        <taxon>Metazoa</taxon>
        <taxon>Spiralia</taxon>
        <taxon>Lophotrochozoa</taxon>
        <taxon>Mollusca</taxon>
        <taxon>Gastropoda</taxon>
        <taxon>Heterobranchia</taxon>
        <taxon>Euthyneura</taxon>
        <taxon>Panpulmonata</taxon>
        <taxon>Eupulmonata</taxon>
        <taxon>Stylommatophora</taxon>
        <taxon>Helicina</taxon>
        <taxon>Helicoidea</taxon>
        <taxon>Geomitridae</taxon>
        <taxon>Candidula</taxon>
    </lineage>
</organism>
<keyword evidence="2" id="KW-0863">Zinc-finger</keyword>
<evidence type="ECO:0000259" key="4">
    <source>
        <dbReference type="Pfam" id="PF25576"/>
    </source>
</evidence>
<gene>
    <name evidence="5" type="ORF">CUNI_LOCUS14421</name>
</gene>
<evidence type="ECO:0000313" key="6">
    <source>
        <dbReference type="Proteomes" id="UP000678393"/>
    </source>
</evidence>
<dbReference type="Pfam" id="PF25576">
    <property type="entry name" value="TPR_RNF123"/>
    <property type="match status" value="1"/>
</dbReference>
<evidence type="ECO:0000313" key="5">
    <source>
        <dbReference type="EMBL" id="CAG5128863.1"/>
    </source>
</evidence>
<dbReference type="PANTHER" id="PTHR13363:SF5">
    <property type="entry name" value="E3 UBIQUITIN-PROTEIN LIGASE RNF123"/>
    <property type="match status" value="1"/>
</dbReference>
<feature type="non-terminal residue" evidence="5">
    <location>
        <position position="1"/>
    </location>
</feature>
<dbReference type="PANTHER" id="PTHR13363">
    <property type="entry name" value="RING FINGER AND SRY DOMAIN-CONTAINING"/>
    <property type="match status" value="1"/>
</dbReference>
<reference evidence="5" key="1">
    <citation type="submission" date="2021-04" db="EMBL/GenBank/DDBJ databases">
        <authorList>
            <consortium name="Molecular Ecology Group"/>
        </authorList>
    </citation>
    <scope>NUCLEOTIDE SEQUENCE</scope>
</reference>
<name>A0A8S3ZHE8_9EUPU</name>
<proteinExistence type="predicted"/>
<evidence type="ECO:0000256" key="2">
    <source>
        <dbReference type="ARBA" id="ARBA00022771"/>
    </source>
</evidence>
<keyword evidence="3" id="KW-0862">Zinc</keyword>
<dbReference type="GO" id="GO:0051603">
    <property type="term" value="P:proteolysis involved in protein catabolic process"/>
    <property type="evidence" value="ECO:0007669"/>
    <property type="project" value="TreeGrafter"/>
</dbReference>
<evidence type="ECO:0000256" key="3">
    <source>
        <dbReference type="ARBA" id="ARBA00022833"/>
    </source>
</evidence>
<feature type="non-terminal residue" evidence="5">
    <location>
        <position position="162"/>
    </location>
</feature>
<dbReference type="InterPro" id="IPR057987">
    <property type="entry name" value="TPR_RNF123/RKP"/>
</dbReference>
<comment type="caution">
    <text evidence="5">The sequence shown here is derived from an EMBL/GenBank/DDBJ whole genome shotgun (WGS) entry which is preliminary data.</text>
</comment>
<accession>A0A8S3ZHE8</accession>
<dbReference type="EMBL" id="CAJHNH020003246">
    <property type="protein sequence ID" value="CAG5128863.1"/>
    <property type="molecule type" value="Genomic_DNA"/>
</dbReference>
<dbReference type="GO" id="GO:0004842">
    <property type="term" value="F:ubiquitin-protein transferase activity"/>
    <property type="evidence" value="ECO:0007669"/>
    <property type="project" value="InterPro"/>
</dbReference>
<dbReference type="AlphaFoldDB" id="A0A8S3ZHE8"/>
<keyword evidence="1" id="KW-0479">Metal-binding</keyword>
<dbReference type="GO" id="GO:0005737">
    <property type="term" value="C:cytoplasm"/>
    <property type="evidence" value="ECO:0007669"/>
    <property type="project" value="TreeGrafter"/>
</dbReference>
<dbReference type="InterPro" id="IPR045129">
    <property type="entry name" value="RNF123/RKP/RSPRY1"/>
</dbReference>
<feature type="domain" description="E3 ubiquitin-protein ligase RNF123/RKP TPR repeat" evidence="4">
    <location>
        <begin position="24"/>
        <end position="157"/>
    </location>
</feature>
<dbReference type="Proteomes" id="UP000678393">
    <property type="component" value="Unassembled WGS sequence"/>
</dbReference>
<keyword evidence="6" id="KW-1185">Reference proteome</keyword>